<dbReference type="EMBL" id="DWWD01000048">
    <property type="protein sequence ID" value="HJC51578.1"/>
    <property type="molecule type" value="Genomic_DNA"/>
</dbReference>
<evidence type="ECO:0000313" key="2">
    <source>
        <dbReference type="EMBL" id="HJC51578.1"/>
    </source>
</evidence>
<dbReference type="Gene3D" id="2.40.100.20">
    <property type="match status" value="1"/>
</dbReference>
<evidence type="ECO:0000259" key="1">
    <source>
        <dbReference type="Pfam" id="PF18050"/>
    </source>
</evidence>
<comment type="caution">
    <text evidence="2">The sequence shown here is derived from an EMBL/GenBank/DDBJ whole genome shotgun (WGS) entry which is preliminary data.</text>
</comment>
<dbReference type="Pfam" id="PF18050">
    <property type="entry name" value="Cyclophil_like2"/>
    <property type="match status" value="1"/>
</dbReference>
<proteinExistence type="predicted"/>
<protein>
    <recommendedName>
        <fullName evidence="1">Cyclophilin-like domain-containing protein</fullName>
    </recommendedName>
</protein>
<evidence type="ECO:0000313" key="3">
    <source>
        <dbReference type="Proteomes" id="UP000823904"/>
    </source>
</evidence>
<dbReference type="AlphaFoldDB" id="A0A9D2PL32"/>
<sequence>MKITIGDTVLTATLENNSSAEALKDRLSQGPVTIHMEDYASMEKVGDLGFRLPANDKQTTTKAGDLILYLGSSFVIYYDRNSWRFTRLGSIDDISAKELKQILGRGDVTVTLSL</sequence>
<accession>A0A9D2PL32</accession>
<dbReference type="Proteomes" id="UP000823904">
    <property type="component" value="Unassembled WGS sequence"/>
</dbReference>
<feature type="domain" description="Cyclophilin-like" evidence="1">
    <location>
        <begin position="3"/>
        <end position="112"/>
    </location>
</feature>
<dbReference type="InterPro" id="IPR029000">
    <property type="entry name" value="Cyclophilin-like_dom_sf"/>
</dbReference>
<dbReference type="SUPFAM" id="SSF50891">
    <property type="entry name" value="Cyclophilin-like"/>
    <property type="match status" value="1"/>
</dbReference>
<reference evidence="2" key="2">
    <citation type="submission" date="2021-04" db="EMBL/GenBank/DDBJ databases">
        <authorList>
            <person name="Gilroy R."/>
        </authorList>
    </citation>
    <scope>NUCLEOTIDE SEQUENCE</scope>
    <source>
        <strain evidence="2">ChiSjej3B21-8574</strain>
    </source>
</reference>
<gene>
    <name evidence="2" type="ORF">H9754_13575</name>
</gene>
<dbReference type="InterPro" id="IPR041183">
    <property type="entry name" value="Cyclophilin-like"/>
</dbReference>
<organism evidence="2 3">
    <name type="scientific">Candidatus Anaerostipes avistercoris</name>
    <dbReference type="NCBI Taxonomy" id="2838462"/>
    <lineage>
        <taxon>Bacteria</taxon>
        <taxon>Bacillati</taxon>
        <taxon>Bacillota</taxon>
        <taxon>Clostridia</taxon>
        <taxon>Lachnospirales</taxon>
        <taxon>Lachnospiraceae</taxon>
        <taxon>Anaerostipes</taxon>
    </lineage>
</organism>
<reference evidence="2" key="1">
    <citation type="journal article" date="2021" name="PeerJ">
        <title>Extensive microbial diversity within the chicken gut microbiome revealed by metagenomics and culture.</title>
        <authorList>
            <person name="Gilroy R."/>
            <person name="Ravi A."/>
            <person name="Getino M."/>
            <person name="Pursley I."/>
            <person name="Horton D.L."/>
            <person name="Alikhan N.F."/>
            <person name="Baker D."/>
            <person name="Gharbi K."/>
            <person name="Hall N."/>
            <person name="Watson M."/>
            <person name="Adriaenssens E.M."/>
            <person name="Foster-Nyarko E."/>
            <person name="Jarju S."/>
            <person name="Secka A."/>
            <person name="Antonio M."/>
            <person name="Oren A."/>
            <person name="Chaudhuri R.R."/>
            <person name="La Ragione R."/>
            <person name="Hildebrand F."/>
            <person name="Pallen M.J."/>
        </authorList>
    </citation>
    <scope>NUCLEOTIDE SEQUENCE</scope>
    <source>
        <strain evidence="2">ChiSjej3B21-8574</strain>
    </source>
</reference>
<name>A0A9D2PL32_9FIRM</name>